<sequence length="688" mass="76740">MYMKIILPCSNFGGSDEHYFIKLSKPKLLIFDDDSSDEETDVQTPTSTTPSVISTNVRISESAPALFNLTVKERSERARETSTQSDDGENRKTQLSRNLDSLKSGHAFIYLVIPPDGGYGWLIMFVSFLSQVVVDGIIFAGGIMLPYIADDFDETGSKVILIISLQVGFYFLAGAVSSAFVNKYGFRLVALMGCLTSITVLSISSFSRNNIMMITFYSVIGGTSLSMIWVSSQLIVGYYFEKYRPIANGIACSGAGAGVALFAYLNSILLPEIGWRNTIRVHTCFLVAVFILGITYVEVTPSRIGVVRDPYFPESDSSESLDDELELFSTITYRKESHIVTIDQDFEEMLETYQPVSSKRKDTIFTKCCPFLSGYLRKKKQETQLPKGLVLKPDPLERKDIFYTGTVECVGLERSVSRKMSILRERKSIYVTLETTRKTARSIVNTLSTIYLDRASRYGDKRRTYAQLKTLHKFPLLAFLSPRNWLNPKIKKAFSLLFDFRLLQMKQFNLLLASAFLFPMGFNIPFVYSTARARIDLEYARLITPTIGLSNFVFRILSGCVAFKFQKYTTVICGGGMAFGGVAVLVSAFYGMNIVWFQFVYATCYGIAPACYSTLRAIIYVRTVGLEKLTNAFGLTALAMGLGVCLGTTAAGVMLQMTSSYTIPFVFAGICIIISGVLKLVLPIMKRK</sequence>
<feature type="transmembrane region" description="Helical" evidence="2">
    <location>
        <begin position="246"/>
        <end position="267"/>
    </location>
</feature>
<feature type="transmembrane region" description="Helical" evidence="2">
    <location>
        <begin position="633"/>
        <end position="655"/>
    </location>
</feature>
<feature type="transmembrane region" description="Helical" evidence="2">
    <location>
        <begin position="508"/>
        <end position="527"/>
    </location>
</feature>
<dbReference type="PANTHER" id="PTHR11360:SF286">
    <property type="entry name" value="GH22266P"/>
    <property type="match status" value="1"/>
</dbReference>
<feature type="transmembrane region" description="Helical" evidence="2">
    <location>
        <begin position="569"/>
        <end position="590"/>
    </location>
</feature>
<dbReference type="GO" id="GO:0008028">
    <property type="term" value="F:monocarboxylic acid transmembrane transporter activity"/>
    <property type="evidence" value="ECO:0007669"/>
    <property type="project" value="TreeGrafter"/>
</dbReference>
<evidence type="ECO:0000256" key="1">
    <source>
        <dbReference type="SAM" id="MobiDB-lite"/>
    </source>
</evidence>
<dbReference type="GeneID" id="119638314"/>
<evidence type="ECO:0000313" key="4">
    <source>
        <dbReference type="RefSeq" id="XP_037890976.1"/>
    </source>
</evidence>
<gene>
    <name evidence="4" type="primary">LOC119638314</name>
</gene>
<keyword evidence="2" id="KW-1133">Transmembrane helix</keyword>
<feature type="transmembrane region" description="Helical" evidence="2">
    <location>
        <begin position="661"/>
        <end position="682"/>
    </location>
</feature>
<dbReference type="InterPro" id="IPR036259">
    <property type="entry name" value="MFS_trans_sf"/>
</dbReference>
<evidence type="ECO:0000256" key="2">
    <source>
        <dbReference type="SAM" id="Phobius"/>
    </source>
</evidence>
<feature type="transmembrane region" description="Helical" evidence="2">
    <location>
        <begin position="160"/>
        <end position="181"/>
    </location>
</feature>
<dbReference type="Pfam" id="PF07690">
    <property type="entry name" value="MFS_1"/>
    <property type="match status" value="1"/>
</dbReference>
<feature type="region of interest" description="Disordered" evidence="1">
    <location>
        <begin position="73"/>
        <end position="93"/>
    </location>
</feature>
<dbReference type="Proteomes" id="UP000092443">
    <property type="component" value="Unplaced"/>
</dbReference>
<feature type="transmembrane region" description="Helical" evidence="2">
    <location>
        <begin position="279"/>
        <end position="299"/>
    </location>
</feature>
<feature type="transmembrane region" description="Helical" evidence="2">
    <location>
        <begin position="121"/>
        <end position="148"/>
    </location>
</feature>
<dbReference type="InterPro" id="IPR050327">
    <property type="entry name" value="Proton-linked_MCT"/>
</dbReference>
<feature type="transmembrane region" description="Helical" evidence="2">
    <location>
        <begin position="596"/>
        <end position="621"/>
    </location>
</feature>
<dbReference type="PANTHER" id="PTHR11360">
    <property type="entry name" value="MONOCARBOXYLATE TRANSPORTER"/>
    <property type="match status" value="1"/>
</dbReference>
<keyword evidence="2" id="KW-0812">Transmembrane</keyword>
<keyword evidence="2" id="KW-0472">Membrane</keyword>
<accession>A0A9C5YZI8</accession>
<dbReference type="KEGG" id="gfs:119638314"/>
<reference evidence="4" key="1">
    <citation type="submission" date="2025-08" db="UniProtKB">
        <authorList>
            <consortium name="RefSeq"/>
        </authorList>
    </citation>
    <scope>IDENTIFICATION</scope>
    <source>
        <tissue evidence="4">Whole body pupa</tissue>
    </source>
</reference>
<dbReference type="SUPFAM" id="SSF103473">
    <property type="entry name" value="MFS general substrate transporter"/>
    <property type="match status" value="1"/>
</dbReference>
<feature type="transmembrane region" description="Helical" evidence="2">
    <location>
        <begin position="188"/>
        <end position="208"/>
    </location>
</feature>
<proteinExistence type="predicted"/>
<protein>
    <submittedName>
        <fullName evidence="4">Monocarboxylate transporter 9 isoform X1</fullName>
    </submittedName>
</protein>
<name>A0A9C5YZI8_9MUSC</name>
<dbReference type="AlphaFoldDB" id="A0A9C5YZI8"/>
<evidence type="ECO:0000313" key="3">
    <source>
        <dbReference type="Proteomes" id="UP000092443"/>
    </source>
</evidence>
<dbReference type="InterPro" id="IPR011701">
    <property type="entry name" value="MFS"/>
</dbReference>
<organism evidence="3 4">
    <name type="scientific">Glossina fuscipes</name>
    <dbReference type="NCBI Taxonomy" id="7396"/>
    <lineage>
        <taxon>Eukaryota</taxon>
        <taxon>Metazoa</taxon>
        <taxon>Ecdysozoa</taxon>
        <taxon>Arthropoda</taxon>
        <taxon>Hexapoda</taxon>
        <taxon>Insecta</taxon>
        <taxon>Pterygota</taxon>
        <taxon>Neoptera</taxon>
        <taxon>Endopterygota</taxon>
        <taxon>Diptera</taxon>
        <taxon>Brachycera</taxon>
        <taxon>Muscomorpha</taxon>
        <taxon>Hippoboscoidea</taxon>
        <taxon>Glossinidae</taxon>
        <taxon>Glossina</taxon>
    </lineage>
</organism>
<feature type="transmembrane region" description="Helical" evidence="2">
    <location>
        <begin position="539"/>
        <end position="557"/>
    </location>
</feature>
<dbReference type="RefSeq" id="XP_037890976.1">
    <property type="nucleotide sequence ID" value="XM_038035048.1"/>
</dbReference>
<keyword evidence="3" id="KW-1185">Reference proteome</keyword>
<feature type="transmembrane region" description="Helical" evidence="2">
    <location>
        <begin position="214"/>
        <end position="239"/>
    </location>
</feature>
<dbReference type="Gene3D" id="1.20.1250.20">
    <property type="entry name" value="MFS general substrate transporter like domains"/>
    <property type="match status" value="2"/>
</dbReference>